<keyword evidence="1" id="KW-0732">Signal</keyword>
<dbReference type="AlphaFoldDB" id="A0AAV9T1E5"/>
<feature type="chain" id="PRO_5043900383" description="Small secreted protein" evidence="1">
    <location>
        <begin position="19"/>
        <end position="122"/>
    </location>
</feature>
<evidence type="ECO:0008006" key="4">
    <source>
        <dbReference type="Google" id="ProtNLM"/>
    </source>
</evidence>
<evidence type="ECO:0000313" key="3">
    <source>
        <dbReference type="Proteomes" id="UP001327957"/>
    </source>
</evidence>
<dbReference type="EMBL" id="JASAOK010000047">
    <property type="protein sequence ID" value="KAK6209953.1"/>
    <property type="molecule type" value="Genomic_DNA"/>
</dbReference>
<gene>
    <name evidence="2" type="ORF">QIS74_11537</name>
</gene>
<proteinExistence type="predicted"/>
<name>A0AAV9T1E5_9PEZI</name>
<keyword evidence="3" id="KW-1185">Reference proteome</keyword>
<protein>
    <recommendedName>
        <fullName evidence="4">Small secreted protein</fullName>
    </recommendedName>
</protein>
<evidence type="ECO:0000256" key="1">
    <source>
        <dbReference type="SAM" id="SignalP"/>
    </source>
</evidence>
<evidence type="ECO:0000313" key="2">
    <source>
        <dbReference type="EMBL" id="KAK6209953.1"/>
    </source>
</evidence>
<comment type="caution">
    <text evidence="2">The sequence shown here is derived from an EMBL/GenBank/DDBJ whole genome shotgun (WGS) entry which is preliminary data.</text>
</comment>
<reference evidence="2 3" key="1">
    <citation type="submission" date="2023-04" db="EMBL/GenBank/DDBJ databases">
        <title>Colletotrichum tabacum stain YC1 causing leaf anthracnose on Nicotiana tabacum(L.) cv.</title>
        <authorList>
            <person name="Ji Z."/>
            <person name="Wang M."/>
            <person name="Zhang J."/>
            <person name="Wang N."/>
            <person name="Zhou Z."/>
        </authorList>
    </citation>
    <scope>NUCLEOTIDE SEQUENCE [LARGE SCALE GENOMIC DNA]</scope>
    <source>
        <strain evidence="2 3">YC1</strain>
    </source>
</reference>
<sequence>MVQLTLLVTAALATTSYGFTWNNCKNADACVQNRGMMAAEMYSSGAVTFNYNSNGYWYARKLKETYVSPTGFFHYGDGHKFLDVTSKNDANKYTSWRAETGSECCLPDEVGTNIENLMAFTG</sequence>
<feature type="signal peptide" evidence="1">
    <location>
        <begin position="1"/>
        <end position="18"/>
    </location>
</feature>
<organism evidence="2 3">
    <name type="scientific">Colletotrichum tabaci</name>
    <dbReference type="NCBI Taxonomy" id="1209068"/>
    <lineage>
        <taxon>Eukaryota</taxon>
        <taxon>Fungi</taxon>
        <taxon>Dikarya</taxon>
        <taxon>Ascomycota</taxon>
        <taxon>Pezizomycotina</taxon>
        <taxon>Sordariomycetes</taxon>
        <taxon>Hypocreomycetidae</taxon>
        <taxon>Glomerellales</taxon>
        <taxon>Glomerellaceae</taxon>
        <taxon>Colletotrichum</taxon>
        <taxon>Colletotrichum destructivum species complex</taxon>
    </lineage>
</organism>
<dbReference type="Proteomes" id="UP001327957">
    <property type="component" value="Unassembled WGS sequence"/>
</dbReference>
<accession>A0AAV9T1E5</accession>